<dbReference type="AlphaFoldDB" id="A0A8T0HKN7"/>
<protein>
    <recommendedName>
        <fullName evidence="1">Serine-threonine/tyrosine-protein kinase catalytic domain-containing protein</fullName>
    </recommendedName>
</protein>
<evidence type="ECO:0000313" key="3">
    <source>
        <dbReference type="Proteomes" id="UP000822688"/>
    </source>
</evidence>
<dbReference type="GO" id="GO:0004672">
    <property type="term" value="F:protein kinase activity"/>
    <property type="evidence" value="ECO:0007669"/>
    <property type="project" value="InterPro"/>
</dbReference>
<dbReference type="InterPro" id="IPR001245">
    <property type="entry name" value="Ser-Thr/Tyr_kinase_cat_dom"/>
</dbReference>
<dbReference type="PANTHER" id="PTHR27006:SF561">
    <property type="entry name" value="PROTEIN KINASE SUPERFAMILY PROTEIN"/>
    <property type="match status" value="1"/>
</dbReference>
<proteinExistence type="predicted"/>
<accession>A0A8T0HKN7</accession>
<dbReference type="Proteomes" id="UP000822688">
    <property type="component" value="Chromosome V"/>
</dbReference>
<comment type="caution">
    <text evidence="2">The sequence shown here is derived from an EMBL/GenBank/DDBJ whole genome shotgun (WGS) entry which is preliminary data.</text>
</comment>
<reference evidence="2" key="1">
    <citation type="submission" date="2020-06" db="EMBL/GenBank/DDBJ databases">
        <title>WGS assembly of Ceratodon purpureus strain R40.</title>
        <authorList>
            <person name="Carey S.B."/>
            <person name="Jenkins J."/>
            <person name="Shu S."/>
            <person name="Lovell J.T."/>
            <person name="Sreedasyam A."/>
            <person name="Maumus F."/>
            <person name="Tiley G.P."/>
            <person name="Fernandez-Pozo N."/>
            <person name="Barry K."/>
            <person name="Chen C."/>
            <person name="Wang M."/>
            <person name="Lipzen A."/>
            <person name="Daum C."/>
            <person name="Saski C.A."/>
            <person name="Payton A.C."/>
            <person name="Mcbreen J.C."/>
            <person name="Conrad R.E."/>
            <person name="Kollar L.M."/>
            <person name="Olsson S."/>
            <person name="Huttunen S."/>
            <person name="Landis J.B."/>
            <person name="Wickett N.J."/>
            <person name="Johnson M.G."/>
            <person name="Rensing S.A."/>
            <person name="Grimwood J."/>
            <person name="Schmutz J."/>
            <person name="Mcdaniel S.F."/>
        </authorList>
    </citation>
    <scope>NUCLEOTIDE SEQUENCE</scope>
    <source>
        <strain evidence="2">R40</strain>
    </source>
</reference>
<name>A0A8T0HKN7_CERPU</name>
<organism evidence="2 3">
    <name type="scientific">Ceratodon purpureus</name>
    <name type="common">Fire moss</name>
    <name type="synonym">Dicranum purpureum</name>
    <dbReference type="NCBI Taxonomy" id="3225"/>
    <lineage>
        <taxon>Eukaryota</taxon>
        <taxon>Viridiplantae</taxon>
        <taxon>Streptophyta</taxon>
        <taxon>Embryophyta</taxon>
        <taxon>Bryophyta</taxon>
        <taxon>Bryophytina</taxon>
        <taxon>Bryopsida</taxon>
        <taxon>Dicranidae</taxon>
        <taxon>Pseudoditrichales</taxon>
        <taxon>Ditrichaceae</taxon>
        <taxon>Ceratodon</taxon>
    </lineage>
</organism>
<feature type="domain" description="Serine-threonine/tyrosine-protein kinase catalytic" evidence="1">
    <location>
        <begin position="15"/>
        <end position="104"/>
    </location>
</feature>
<keyword evidence="3" id="KW-1185">Reference proteome</keyword>
<dbReference type="EMBL" id="CM026426">
    <property type="protein sequence ID" value="KAG0571323.1"/>
    <property type="molecule type" value="Genomic_DNA"/>
</dbReference>
<gene>
    <name evidence="2" type="ORF">KC19_VG002300</name>
</gene>
<dbReference type="InterPro" id="IPR011009">
    <property type="entry name" value="Kinase-like_dom_sf"/>
</dbReference>
<evidence type="ECO:0000313" key="2">
    <source>
        <dbReference type="EMBL" id="KAG0571323.1"/>
    </source>
</evidence>
<evidence type="ECO:0000259" key="1">
    <source>
        <dbReference type="Pfam" id="PF07714"/>
    </source>
</evidence>
<dbReference type="Pfam" id="PF07714">
    <property type="entry name" value="PK_Tyr_Ser-Thr"/>
    <property type="match status" value="1"/>
</dbReference>
<sequence>MTKNFSEENMLSWEAHTMVYKGVMIDTSEEVAVQRIFEKYVQDLGEFNTQVESFSGLHHHNLVGYVGFCYAKHKTIHVFEYMPNGSLDKWLSEDAGKANKNWPLQRTFA</sequence>
<dbReference type="Gene3D" id="3.30.200.20">
    <property type="entry name" value="Phosphorylase Kinase, domain 1"/>
    <property type="match status" value="1"/>
</dbReference>
<dbReference type="SUPFAM" id="SSF56112">
    <property type="entry name" value="Protein kinase-like (PK-like)"/>
    <property type="match status" value="1"/>
</dbReference>
<dbReference type="PANTHER" id="PTHR27006">
    <property type="entry name" value="PROMASTIGOTE SURFACE ANTIGEN PROTEIN PSA"/>
    <property type="match status" value="1"/>
</dbReference>